<feature type="region of interest" description="Disordered" evidence="6">
    <location>
        <begin position="1"/>
        <end position="21"/>
    </location>
</feature>
<feature type="compositionally biased region" description="Polar residues" evidence="6">
    <location>
        <begin position="9"/>
        <end position="21"/>
    </location>
</feature>
<name>A0A432GUN8_9DELT</name>
<dbReference type="Gene3D" id="3.40.30.10">
    <property type="entry name" value="Glutaredoxin"/>
    <property type="match status" value="1"/>
</dbReference>
<dbReference type="Proteomes" id="UP000287917">
    <property type="component" value="Unassembled WGS sequence"/>
</dbReference>
<evidence type="ECO:0000313" key="9">
    <source>
        <dbReference type="Proteomes" id="UP000287917"/>
    </source>
</evidence>
<evidence type="ECO:0000256" key="4">
    <source>
        <dbReference type="ARBA" id="ARBA00023014"/>
    </source>
</evidence>
<keyword evidence="2" id="KW-0479">Metal-binding</keyword>
<keyword evidence="1" id="KW-0001">2Fe-2S</keyword>
<dbReference type="InterPro" id="IPR004480">
    <property type="entry name" value="Monothiol_GRX-rel"/>
</dbReference>
<comment type="caution">
    <text evidence="8">The sequence shown here is derived from an EMBL/GenBank/DDBJ whole genome shotgun (WGS) entry which is preliminary data.</text>
</comment>
<feature type="domain" description="Rhodanese" evidence="7">
    <location>
        <begin position="148"/>
        <end position="236"/>
    </location>
</feature>
<proteinExistence type="predicted"/>
<keyword evidence="4" id="KW-0411">Iron-sulfur</keyword>
<dbReference type="InterPro" id="IPR036873">
    <property type="entry name" value="Rhodanese-like_dom_sf"/>
</dbReference>
<dbReference type="PANTHER" id="PTHR10293:SF16">
    <property type="entry name" value="GLUTAREDOXIN-RELATED PROTEIN 5, MITOCHONDRIAL"/>
    <property type="match status" value="1"/>
</dbReference>
<evidence type="ECO:0000256" key="1">
    <source>
        <dbReference type="ARBA" id="ARBA00022714"/>
    </source>
</evidence>
<dbReference type="PANTHER" id="PTHR10293">
    <property type="entry name" value="GLUTAREDOXIN FAMILY MEMBER"/>
    <property type="match status" value="1"/>
</dbReference>
<dbReference type="InterPro" id="IPR036249">
    <property type="entry name" value="Thioredoxin-like_sf"/>
</dbReference>
<dbReference type="GO" id="GO:0051537">
    <property type="term" value="F:2 iron, 2 sulfur cluster binding"/>
    <property type="evidence" value="ECO:0007669"/>
    <property type="project" value="UniProtKB-KW"/>
</dbReference>
<evidence type="ECO:0000256" key="2">
    <source>
        <dbReference type="ARBA" id="ARBA00022723"/>
    </source>
</evidence>
<evidence type="ECO:0000256" key="3">
    <source>
        <dbReference type="ARBA" id="ARBA00023004"/>
    </source>
</evidence>
<evidence type="ECO:0000259" key="7">
    <source>
        <dbReference type="PROSITE" id="PS50206"/>
    </source>
</evidence>
<dbReference type="CDD" id="cd03028">
    <property type="entry name" value="GRX_PICOT_like"/>
    <property type="match status" value="1"/>
</dbReference>
<dbReference type="InterPro" id="IPR033658">
    <property type="entry name" value="GRX_PICOT-like"/>
</dbReference>
<keyword evidence="5" id="KW-0676">Redox-active center</keyword>
<dbReference type="EMBL" id="QNZK01000048">
    <property type="protein sequence ID" value="RTZ87266.1"/>
    <property type="molecule type" value="Genomic_DNA"/>
</dbReference>
<dbReference type="Pfam" id="PF00462">
    <property type="entry name" value="Glutaredoxin"/>
    <property type="match status" value="1"/>
</dbReference>
<reference evidence="8 9" key="1">
    <citation type="submission" date="2018-06" db="EMBL/GenBank/DDBJ databases">
        <title>Combined omics and stable isotope probing to characterize newly discovered Mariana Back-Arc vent microbial communities.</title>
        <authorList>
            <person name="Trembath-Reichert E."/>
            <person name="Huber J.A."/>
        </authorList>
    </citation>
    <scope>NUCLEOTIDE SEQUENCE [LARGE SCALE GENOMIC DNA]</scope>
    <source>
        <strain evidence="8">MAG 58</strain>
    </source>
</reference>
<organism evidence="8 9">
    <name type="scientific">SAR324 cluster bacterium</name>
    <dbReference type="NCBI Taxonomy" id="2024889"/>
    <lineage>
        <taxon>Bacteria</taxon>
        <taxon>Deltaproteobacteria</taxon>
        <taxon>SAR324 cluster</taxon>
    </lineage>
</organism>
<evidence type="ECO:0000256" key="5">
    <source>
        <dbReference type="ARBA" id="ARBA00023284"/>
    </source>
</evidence>
<evidence type="ECO:0000313" key="8">
    <source>
        <dbReference type="EMBL" id="RTZ87266.1"/>
    </source>
</evidence>
<dbReference type="PROSITE" id="PS50206">
    <property type="entry name" value="RHODANESE_3"/>
    <property type="match status" value="1"/>
</dbReference>
<dbReference type="SUPFAM" id="SSF52821">
    <property type="entry name" value="Rhodanese/Cell cycle control phosphatase"/>
    <property type="match status" value="1"/>
</dbReference>
<dbReference type="CDD" id="cd00158">
    <property type="entry name" value="RHOD"/>
    <property type="match status" value="1"/>
</dbReference>
<gene>
    <name evidence="8" type="primary">grxD</name>
    <name evidence="8" type="ORF">DSY96_01415</name>
</gene>
<dbReference type="SMART" id="SM00450">
    <property type="entry name" value="RHOD"/>
    <property type="match status" value="1"/>
</dbReference>
<dbReference type="Pfam" id="PF00581">
    <property type="entry name" value="Rhodanese"/>
    <property type="match status" value="1"/>
</dbReference>
<dbReference type="PROSITE" id="PS51354">
    <property type="entry name" value="GLUTAREDOXIN_2"/>
    <property type="match status" value="1"/>
</dbReference>
<dbReference type="Gene3D" id="3.40.250.10">
    <property type="entry name" value="Rhodanese-like domain"/>
    <property type="match status" value="1"/>
</dbReference>
<dbReference type="GO" id="GO:0046872">
    <property type="term" value="F:metal ion binding"/>
    <property type="evidence" value="ECO:0007669"/>
    <property type="project" value="UniProtKB-KW"/>
</dbReference>
<dbReference type="FunFam" id="3.40.30.10:FF:000005">
    <property type="entry name" value="Glutaredoxin 5"/>
    <property type="match status" value="1"/>
</dbReference>
<dbReference type="InterPro" id="IPR002109">
    <property type="entry name" value="Glutaredoxin"/>
</dbReference>
<dbReference type="SUPFAM" id="SSF52833">
    <property type="entry name" value="Thioredoxin-like"/>
    <property type="match status" value="1"/>
</dbReference>
<dbReference type="NCBIfam" id="TIGR00365">
    <property type="entry name" value="Grx4 family monothiol glutaredoxin"/>
    <property type="match status" value="1"/>
</dbReference>
<protein>
    <submittedName>
        <fullName evidence="8">Grx4 family monothiol glutaredoxin</fullName>
    </submittedName>
</protein>
<evidence type="ECO:0000256" key="6">
    <source>
        <dbReference type="SAM" id="MobiDB-lite"/>
    </source>
</evidence>
<accession>A0A432GUN8</accession>
<sequence>MKFKVVSPNVESSGNSGTDPQAQIEQMLSGSPVFLFMKGTPESPQCGFSSKIANILKAWEVPYQSFNVLSDESIRQGVKDFANWQTIPQLYINKEFVGGSDVVEEMSNNGELGDLLKEAFPGRDITPPPPPVEVQEVAALEAASILKENPEIRLLDVRTQHERETASLDNSVLLDQELVEEILGSWDQNTPLMFFCHMGERSRQAAQYFTSQGFQQVYNISDGIKGWSSNVDSSIPQYQNS</sequence>
<dbReference type="InterPro" id="IPR001763">
    <property type="entry name" value="Rhodanese-like_dom"/>
</dbReference>
<keyword evidence="3" id="KW-0408">Iron</keyword>
<dbReference type="AlphaFoldDB" id="A0A432GUN8"/>